<accession>A0ABP0R9N5</accession>
<dbReference type="Proteomes" id="UP001642484">
    <property type="component" value="Unassembled WGS sequence"/>
</dbReference>
<keyword evidence="2" id="KW-1185">Reference proteome</keyword>
<comment type="caution">
    <text evidence="1">The sequence shown here is derived from an EMBL/GenBank/DDBJ whole genome shotgun (WGS) entry which is preliminary data.</text>
</comment>
<protein>
    <submittedName>
        <fullName evidence="1">Uncharacterized protein</fullName>
    </submittedName>
</protein>
<proteinExistence type="predicted"/>
<name>A0ABP0R9N5_9DINO</name>
<reference evidence="1 2" key="1">
    <citation type="submission" date="2024-02" db="EMBL/GenBank/DDBJ databases">
        <authorList>
            <person name="Chen Y."/>
            <person name="Shah S."/>
            <person name="Dougan E. K."/>
            <person name="Thang M."/>
            <person name="Chan C."/>
        </authorList>
    </citation>
    <scope>NUCLEOTIDE SEQUENCE [LARGE SCALE GENOMIC DNA]</scope>
</reference>
<evidence type="ECO:0000313" key="2">
    <source>
        <dbReference type="Proteomes" id="UP001642484"/>
    </source>
</evidence>
<sequence>MVLIICPMLAGEGVLNGLRGAFRRIEDKLDSLNLEMKQVSVLFDDSTLGSKLALYKAPRNSERPTQDSNVFARNDFWSVHACKPSPPLPDKEETAQWVANPSTIRAILEGCLSRVSTMKGQVCCLRHFSPYDGVFQRVALGLMSELQQDVYLGLFSETTSPTLCSYVVGQMKDKLLEEWKAGQGLLGQSSQKFQASPDLSTQTKPREPVLKLCTMTDGHLTMPKDVREKWLSCPVRNPDWRQRLKNFDNVFAPVTNGEAGAPAPMVTSKTSADLDNQIPLVSETFCEPPPSLTSEEFQSKRPTLVATVTLSMGINVTCSVADDKVYITSASKAKDFLTKDGNENKAIEFRLDSQDDIALCQN</sequence>
<evidence type="ECO:0000313" key="1">
    <source>
        <dbReference type="EMBL" id="CAK9097291.1"/>
    </source>
</evidence>
<dbReference type="EMBL" id="CAXAMN010025706">
    <property type="protein sequence ID" value="CAK9097291.1"/>
    <property type="molecule type" value="Genomic_DNA"/>
</dbReference>
<gene>
    <name evidence="1" type="ORF">CCMP2556_LOCUS46203</name>
</gene>
<organism evidence="1 2">
    <name type="scientific">Durusdinium trenchii</name>
    <dbReference type="NCBI Taxonomy" id="1381693"/>
    <lineage>
        <taxon>Eukaryota</taxon>
        <taxon>Sar</taxon>
        <taxon>Alveolata</taxon>
        <taxon>Dinophyceae</taxon>
        <taxon>Suessiales</taxon>
        <taxon>Symbiodiniaceae</taxon>
        <taxon>Durusdinium</taxon>
    </lineage>
</organism>